<evidence type="ECO:0000313" key="2">
    <source>
        <dbReference type="EMBL" id="ATS19387.1"/>
    </source>
</evidence>
<sequence length="63" mass="7130">MVSFAQFFYSLLYAIMFLSTNQALLNRSMTFRFESFAALTLALSQRRGNKTLSALLLGEKGWG</sequence>
<name>A0A2D2Q572_PARLV</name>
<evidence type="ECO:0000256" key="1">
    <source>
        <dbReference type="SAM" id="Phobius"/>
    </source>
</evidence>
<keyword evidence="1" id="KW-0812">Transmembrane</keyword>
<dbReference type="AlphaFoldDB" id="A0A2D2Q572"/>
<dbReference type="Proteomes" id="UP000231057">
    <property type="component" value="Chromosome"/>
</dbReference>
<keyword evidence="1" id="KW-0472">Membrane</keyword>
<gene>
    <name evidence="2" type="ORF">BRW62_12330</name>
</gene>
<accession>A0A2D2Q572</accession>
<dbReference type="KEGG" id="slw:BRW62_12330"/>
<reference evidence="3" key="2">
    <citation type="journal article" date="2022" name="Front. Microbiol.">
        <title>Comparative Genomic Analysis Revealed Distinct Molecular Components and Organization of CO2-Concentrating Mechanism in Thermophilic Cyanobacteria.</title>
        <authorList>
            <person name="Tang J."/>
            <person name="Zhou H."/>
            <person name="Yao D."/>
            <person name="Riaz S."/>
            <person name="You D."/>
            <person name="Klepacz-Smolka A."/>
            <person name="Daroch M."/>
        </authorList>
    </citation>
    <scope>NUCLEOTIDE SEQUENCE [LARGE SCALE GENOMIC DNA]</scope>
    <source>
        <strain evidence="3">PCC 6715</strain>
    </source>
</reference>
<organism evidence="2 3">
    <name type="scientific">Parathermosynechococcus lividus PCC 6715</name>
    <dbReference type="NCBI Taxonomy" id="1917166"/>
    <lineage>
        <taxon>Bacteria</taxon>
        <taxon>Bacillati</taxon>
        <taxon>Cyanobacteriota</taxon>
        <taxon>Cyanophyceae</taxon>
        <taxon>Acaryochloridales</taxon>
        <taxon>Thermosynechococcaceae</taxon>
        <taxon>Parathermosynechococcus</taxon>
    </lineage>
</organism>
<protein>
    <submittedName>
        <fullName evidence="2">Uncharacterized protein</fullName>
    </submittedName>
</protein>
<proteinExistence type="predicted"/>
<feature type="transmembrane region" description="Helical" evidence="1">
    <location>
        <begin position="6"/>
        <end position="25"/>
    </location>
</feature>
<evidence type="ECO:0000313" key="3">
    <source>
        <dbReference type="Proteomes" id="UP000231057"/>
    </source>
</evidence>
<dbReference type="EMBL" id="CP018092">
    <property type="protein sequence ID" value="ATS19387.1"/>
    <property type="molecule type" value="Genomic_DNA"/>
</dbReference>
<reference evidence="2 3" key="1">
    <citation type="submission" date="2016-11" db="EMBL/GenBank/DDBJ databases">
        <title>Complete genome sequence of thermophilic cyanobacteria strain Synechococcus sp. PCC6715.</title>
        <authorList>
            <person name="Tang J."/>
            <person name="Daroch M."/>
            <person name="Liang Y."/>
            <person name="Jiang D."/>
            <person name="Shah M."/>
        </authorList>
    </citation>
    <scope>NUCLEOTIDE SEQUENCE [LARGE SCALE GENOMIC DNA]</scope>
    <source>
        <strain evidence="2 3">PCC 6715</strain>
    </source>
</reference>
<keyword evidence="1" id="KW-1133">Transmembrane helix</keyword>
<keyword evidence="3" id="KW-1185">Reference proteome</keyword>